<dbReference type="RefSeq" id="WP_150087047.1">
    <property type="nucleotide sequence ID" value="NZ_VWSF01000002.1"/>
</dbReference>
<reference evidence="1 2" key="1">
    <citation type="submission" date="2019-09" db="EMBL/GenBank/DDBJ databases">
        <title>Genome sequence and assembly of Adhaeribacter sp.</title>
        <authorList>
            <person name="Chhetri G."/>
        </authorList>
    </citation>
    <scope>NUCLEOTIDE SEQUENCE [LARGE SCALE GENOMIC DNA]</scope>
    <source>
        <strain evidence="1 2">DK36</strain>
    </source>
</reference>
<evidence type="ECO:0000313" key="1">
    <source>
        <dbReference type="EMBL" id="KAA5548720.1"/>
    </source>
</evidence>
<organism evidence="1 2">
    <name type="scientific">Adhaeribacter rhizoryzae</name>
    <dbReference type="NCBI Taxonomy" id="2607907"/>
    <lineage>
        <taxon>Bacteria</taxon>
        <taxon>Pseudomonadati</taxon>
        <taxon>Bacteroidota</taxon>
        <taxon>Cytophagia</taxon>
        <taxon>Cytophagales</taxon>
        <taxon>Hymenobacteraceae</taxon>
        <taxon>Adhaeribacter</taxon>
    </lineage>
</organism>
<sequence>MKKLIRFALLSMIGLSTFSCTEKEDLLTGDLISLCVNGKIIDYNCGRNPVVQVLTPGIRIGVKVPVGDGTQEVENVVQLNNLPPEFNQPGKTFYFTIRLAKEAEKDSGPCAAIYVPYNVPQMMVKSVSELPCPDNSDDWDDWD</sequence>
<dbReference type="AlphaFoldDB" id="A0A5M6DR97"/>
<gene>
    <name evidence="1" type="ORF">F0145_04175</name>
</gene>
<protein>
    <submittedName>
        <fullName evidence="1">Uncharacterized protein</fullName>
    </submittedName>
</protein>
<name>A0A5M6DR97_9BACT</name>
<accession>A0A5M6DR97</accession>
<proteinExistence type="predicted"/>
<evidence type="ECO:0000313" key="2">
    <source>
        <dbReference type="Proteomes" id="UP000323426"/>
    </source>
</evidence>
<comment type="caution">
    <text evidence="1">The sequence shown here is derived from an EMBL/GenBank/DDBJ whole genome shotgun (WGS) entry which is preliminary data.</text>
</comment>
<dbReference type="EMBL" id="VWSF01000002">
    <property type="protein sequence ID" value="KAA5548720.1"/>
    <property type="molecule type" value="Genomic_DNA"/>
</dbReference>
<dbReference type="Proteomes" id="UP000323426">
    <property type="component" value="Unassembled WGS sequence"/>
</dbReference>
<dbReference type="PROSITE" id="PS51257">
    <property type="entry name" value="PROKAR_LIPOPROTEIN"/>
    <property type="match status" value="1"/>
</dbReference>
<keyword evidence="2" id="KW-1185">Reference proteome</keyword>